<reference evidence="2" key="3">
    <citation type="submission" date="2025-09" db="UniProtKB">
        <authorList>
            <consortium name="Ensembl"/>
        </authorList>
    </citation>
    <scope>IDENTIFICATION</scope>
</reference>
<proteinExistence type="predicted"/>
<dbReference type="STRING" id="13616.ENSMODP00000047596"/>
<evidence type="ECO:0000313" key="3">
    <source>
        <dbReference type="Proteomes" id="UP000002280"/>
    </source>
</evidence>
<feature type="transmembrane region" description="Helical" evidence="1">
    <location>
        <begin position="44"/>
        <end position="63"/>
    </location>
</feature>
<dbReference type="Proteomes" id="UP000002280">
    <property type="component" value="Chromosome 1"/>
</dbReference>
<dbReference type="GO" id="GO:0005739">
    <property type="term" value="C:mitochondrion"/>
    <property type="evidence" value="ECO:0000318"/>
    <property type="project" value="GO_Central"/>
</dbReference>
<dbReference type="AlphaFoldDB" id="A0A5F8GK74"/>
<dbReference type="OMA" id="AYHSATD"/>
<dbReference type="InterPro" id="IPR029182">
    <property type="entry name" value="TOMM6"/>
</dbReference>
<dbReference type="Ensembl" id="ENSMODT00000060911.1">
    <property type="protein sequence ID" value="ENSMODP00000047596.1"/>
    <property type="gene ID" value="ENSMODG00000044206.1"/>
</dbReference>
<reference evidence="2 3" key="1">
    <citation type="journal article" date="2007" name="Nature">
        <title>Genome of the marsupial Monodelphis domestica reveals innovation in non-coding sequences.</title>
        <authorList>
            <person name="Mikkelsen T.S."/>
            <person name="Wakefield M.J."/>
            <person name="Aken B."/>
            <person name="Amemiya C.T."/>
            <person name="Chang J.L."/>
            <person name="Duke S."/>
            <person name="Garber M."/>
            <person name="Gentles A.J."/>
            <person name="Goodstadt L."/>
            <person name="Heger A."/>
            <person name="Jurka J."/>
            <person name="Kamal M."/>
            <person name="Mauceli E."/>
            <person name="Searle S.M."/>
            <person name="Sharpe T."/>
            <person name="Baker M.L."/>
            <person name="Batzer M.A."/>
            <person name="Benos P.V."/>
            <person name="Belov K."/>
            <person name="Clamp M."/>
            <person name="Cook A."/>
            <person name="Cuff J."/>
            <person name="Das R."/>
            <person name="Davidow L."/>
            <person name="Deakin J.E."/>
            <person name="Fazzari M.J."/>
            <person name="Glass J.L."/>
            <person name="Grabherr M."/>
            <person name="Greally J.M."/>
            <person name="Gu W."/>
            <person name="Hore T.A."/>
            <person name="Huttley G.A."/>
            <person name="Kleber M."/>
            <person name="Jirtle R.L."/>
            <person name="Koina E."/>
            <person name="Lee J.T."/>
            <person name="Mahony S."/>
            <person name="Marra M.A."/>
            <person name="Miller R.D."/>
            <person name="Nicholls R.D."/>
            <person name="Oda M."/>
            <person name="Papenfuss A.T."/>
            <person name="Parra Z.E."/>
            <person name="Pollock D.D."/>
            <person name="Ray D.A."/>
            <person name="Schein J.E."/>
            <person name="Speed T.P."/>
            <person name="Thompson K."/>
            <person name="VandeBerg J.L."/>
            <person name="Wade C.M."/>
            <person name="Walker J.A."/>
            <person name="Waters P.D."/>
            <person name="Webber C."/>
            <person name="Weidman J.R."/>
            <person name="Xie X."/>
            <person name="Zody M.C."/>
            <person name="Baldwin J."/>
            <person name="Abdouelleil A."/>
            <person name="Abdulkadir J."/>
            <person name="Abebe A."/>
            <person name="Abera B."/>
            <person name="Abreu J."/>
            <person name="Acer S.C."/>
            <person name="Aftuck L."/>
            <person name="Alexander A."/>
            <person name="An P."/>
            <person name="Anderson E."/>
            <person name="Anderson S."/>
            <person name="Arachi H."/>
            <person name="Azer M."/>
            <person name="Bachantsang P."/>
            <person name="Barry A."/>
            <person name="Bayul T."/>
            <person name="Berlin A."/>
            <person name="Bessette D."/>
            <person name="Bloom T."/>
            <person name="Bloom T."/>
            <person name="Boguslavskiy L."/>
            <person name="Bonnet C."/>
            <person name="Boukhgalter B."/>
            <person name="Bourzgui I."/>
            <person name="Brown A."/>
            <person name="Cahill P."/>
            <person name="Channer S."/>
            <person name="Cheshatsang Y."/>
            <person name="Chuda L."/>
            <person name="Citroen M."/>
            <person name="Collymore A."/>
            <person name="Cooke P."/>
            <person name="Costello M."/>
            <person name="D'Aco K."/>
            <person name="Daza R."/>
            <person name="De Haan G."/>
            <person name="DeGray S."/>
            <person name="DeMaso C."/>
            <person name="Dhargay N."/>
            <person name="Dooley K."/>
            <person name="Dooley E."/>
            <person name="Doricent M."/>
            <person name="Dorje P."/>
            <person name="Dorjee K."/>
            <person name="Dupes A."/>
            <person name="Elong R."/>
            <person name="Falk J."/>
            <person name="Farina A."/>
            <person name="Faro S."/>
            <person name="Ferguson D."/>
            <person name="Fisher S."/>
            <person name="Foley C.D."/>
            <person name="Franke A."/>
            <person name="Friedrich D."/>
            <person name="Gadbois L."/>
            <person name="Gearin G."/>
            <person name="Gearin C.R."/>
            <person name="Giannoukos G."/>
            <person name="Goode T."/>
            <person name="Graham J."/>
            <person name="Grandbois E."/>
            <person name="Grewal S."/>
            <person name="Gyaltsen K."/>
            <person name="Hafez N."/>
            <person name="Hagos B."/>
            <person name="Hall J."/>
            <person name="Henson C."/>
            <person name="Hollinger A."/>
            <person name="Honan T."/>
            <person name="Huard M.D."/>
            <person name="Hughes L."/>
            <person name="Hurhula B."/>
            <person name="Husby M.E."/>
            <person name="Kamat A."/>
            <person name="Kanga B."/>
            <person name="Kashin S."/>
            <person name="Khazanovich D."/>
            <person name="Kisner P."/>
            <person name="Lance K."/>
            <person name="Lara M."/>
            <person name="Lee W."/>
            <person name="Lennon N."/>
            <person name="Letendre F."/>
            <person name="LeVine R."/>
            <person name="Lipovsky A."/>
            <person name="Liu X."/>
            <person name="Liu J."/>
            <person name="Liu S."/>
            <person name="Lokyitsang T."/>
            <person name="Lokyitsang Y."/>
            <person name="Lubonja R."/>
            <person name="Lui A."/>
            <person name="MacDonald P."/>
            <person name="Magnisalis V."/>
            <person name="Maru K."/>
            <person name="Matthews C."/>
            <person name="McCusker W."/>
            <person name="McDonough S."/>
            <person name="Mehta T."/>
            <person name="Meldrim J."/>
            <person name="Meneus L."/>
            <person name="Mihai O."/>
            <person name="Mihalev A."/>
            <person name="Mihova T."/>
            <person name="Mittelman R."/>
            <person name="Mlenga V."/>
            <person name="Montmayeur A."/>
            <person name="Mulrain L."/>
            <person name="Navidi A."/>
            <person name="Naylor J."/>
            <person name="Negash T."/>
            <person name="Nguyen T."/>
            <person name="Nguyen N."/>
            <person name="Nicol R."/>
            <person name="Norbu C."/>
            <person name="Norbu N."/>
            <person name="Novod N."/>
            <person name="O'Neill B."/>
            <person name="Osman S."/>
            <person name="Markiewicz E."/>
            <person name="Oyono O.L."/>
            <person name="Patti C."/>
            <person name="Phunkhang P."/>
            <person name="Pierre F."/>
            <person name="Priest M."/>
            <person name="Raghuraman S."/>
            <person name="Rege F."/>
            <person name="Reyes R."/>
            <person name="Rise C."/>
            <person name="Rogov P."/>
            <person name="Ross K."/>
            <person name="Ryan E."/>
            <person name="Settipalli S."/>
            <person name="Shea T."/>
            <person name="Sherpa N."/>
            <person name="Shi L."/>
            <person name="Shih D."/>
            <person name="Sparrow T."/>
            <person name="Spaulding J."/>
            <person name="Stalker J."/>
            <person name="Stange-Thomann N."/>
            <person name="Stavropoulos S."/>
            <person name="Stone C."/>
            <person name="Strader C."/>
            <person name="Tesfaye S."/>
            <person name="Thomson T."/>
            <person name="Thoulutsang Y."/>
            <person name="Thoulutsang D."/>
            <person name="Topham K."/>
            <person name="Topping I."/>
            <person name="Tsamla T."/>
            <person name="Vassiliev H."/>
            <person name="Vo A."/>
            <person name="Wangchuk T."/>
            <person name="Wangdi T."/>
            <person name="Weiand M."/>
            <person name="Wilkinson J."/>
            <person name="Wilson A."/>
            <person name="Yadav S."/>
            <person name="Young G."/>
            <person name="Yu Q."/>
            <person name="Zembek L."/>
            <person name="Zhong D."/>
            <person name="Zimmer A."/>
            <person name="Zwirko Z."/>
            <person name="Jaffe D.B."/>
            <person name="Alvarez P."/>
            <person name="Brockman W."/>
            <person name="Butler J."/>
            <person name="Chin C."/>
            <person name="Gnerre S."/>
            <person name="MacCallum I."/>
            <person name="Graves J.A."/>
            <person name="Ponting C.P."/>
            <person name="Breen M."/>
            <person name="Samollow P.B."/>
            <person name="Lander E.S."/>
            <person name="Lindblad-Toh K."/>
        </authorList>
    </citation>
    <scope>NUCLEOTIDE SEQUENCE [LARGE SCALE GENOMIC DNA]</scope>
</reference>
<keyword evidence="1" id="KW-0472">Membrane</keyword>
<dbReference type="GeneTree" id="ENSGT00390000002376"/>
<organism evidence="2 3">
    <name type="scientific">Monodelphis domestica</name>
    <name type="common">Gray short-tailed opossum</name>
    <dbReference type="NCBI Taxonomy" id="13616"/>
    <lineage>
        <taxon>Eukaryota</taxon>
        <taxon>Metazoa</taxon>
        <taxon>Chordata</taxon>
        <taxon>Craniata</taxon>
        <taxon>Vertebrata</taxon>
        <taxon>Euteleostomi</taxon>
        <taxon>Mammalia</taxon>
        <taxon>Metatheria</taxon>
        <taxon>Didelphimorphia</taxon>
        <taxon>Didelphidae</taxon>
        <taxon>Monodelphis</taxon>
    </lineage>
</organism>
<accession>A0A5F8GK74</accession>
<reference evidence="2" key="2">
    <citation type="submission" date="2025-08" db="UniProtKB">
        <authorList>
            <consortium name="Ensembl"/>
        </authorList>
    </citation>
    <scope>IDENTIFICATION</scope>
</reference>
<keyword evidence="1" id="KW-1133">Transmembrane helix</keyword>
<protein>
    <recommendedName>
        <fullName evidence="4">Translocase of outer mitochondrial membrane 6</fullName>
    </recommendedName>
</protein>
<evidence type="ECO:0008006" key="4">
    <source>
        <dbReference type="Google" id="ProtNLM"/>
    </source>
</evidence>
<dbReference type="InParanoid" id="A0A5F8GK74"/>
<dbReference type="GO" id="GO:0005742">
    <property type="term" value="C:mitochondrial outer membrane translocase complex"/>
    <property type="evidence" value="ECO:0007669"/>
    <property type="project" value="InterPro"/>
</dbReference>
<keyword evidence="3" id="KW-1185">Reference proteome</keyword>
<dbReference type="Bgee" id="ENSMODG00000044206">
    <property type="expression patterns" value="Expressed in lung and 17 other cell types or tissues"/>
</dbReference>
<dbReference type="Pfam" id="PF15184">
    <property type="entry name" value="TOM6p"/>
    <property type="match status" value="1"/>
</dbReference>
<evidence type="ECO:0000256" key="1">
    <source>
        <dbReference type="SAM" id="Phobius"/>
    </source>
</evidence>
<name>A0A5F8GK74_MONDO</name>
<sequence>MSSLQVFFFNTATDTVPFVLGPGVPEGVGEWSRGAYHFATNRKVFWRNLVINLGLFAAAVWLAKNLSDIDLMAPQSGL</sequence>
<keyword evidence="1" id="KW-0812">Transmembrane</keyword>
<dbReference type="PANTHER" id="PTHR15527:SF0">
    <property type="entry name" value="MITOCHONDRIAL IMPORT RECEPTOR SUBUNIT TOM6 HOMOLOG"/>
    <property type="match status" value="1"/>
</dbReference>
<evidence type="ECO:0000313" key="2">
    <source>
        <dbReference type="Ensembl" id="ENSMODP00000047596.1"/>
    </source>
</evidence>
<dbReference type="PANTHER" id="PTHR15527">
    <property type="entry name" value="MITOCHONDRIAL IMPORT RECEPTOR SUBUNIT TOM6 HOMOLOG"/>
    <property type="match status" value="1"/>
</dbReference>